<evidence type="ECO:0000256" key="3">
    <source>
        <dbReference type="ARBA" id="ARBA00022475"/>
    </source>
</evidence>
<dbReference type="Proteomes" id="UP000249799">
    <property type="component" value="Chromosome"/>
</dbReference>
<dbReference type="Gene3D" id="1.10.3730.20">
    <property type="match status" value="1"/>
</dbReference>
<dbReference type="PANTHER" id="PTHR30561">
    <property type="entry name" value="SMR FAMILY PROTON-DEPENDENT DRUG EFFLUX TRANSPORTER SUGE"/>
    <property type="match status" value="1"/>
</dbReference>
<dbReference type="KEGG" id="bsed:DN745_17640"/>
<evidence type="ECO:0000313" key="8">
    <source>
        <dbReference type="EMBL" id="AWV91054.1"/>
    </source>
</evidence>
<dbReference type="RefSeq" id="WP_111336954.1">
    <property type="nucleotide sequence ID" value="NZ_CP030032.1"/>
</dbReference>
<keyword evidence="4 7" id="KW-0812">Transmembrane</keyword>
<dbReference type="Pfam" id="PF00893">
    <property type="entry name" value="Multi_Drug_Res"/>
    <property type="match status" value="1"/>
</dbReference>
<dbReference type="EMBL" id="CP030032">
    <property type="protein sequence ID" value="AWV91054.1"/>
    <property type="molecule type" value="Genomic_DNA"/>
</dbReference>
<dbReference type="GO" id="GO:0015220">
    <property type="term" value="F:choline transmembrane transporter activity"/>
    <property type="evidence" value="ECO:0007669"/>
    <property type="project" value="TreeGrafter"/>
</dbReference>
<dbReference type="InterPro" id="IPR000390">
    <property type="entry name" value="Small_drug/metabolite_transptr"/>
</dbReference>
<dbReference type="GO" id="GO:0005886">
    <property type="term" value="C:plasma membrane"/>
    <property type="evidence" value="ECO:0007669"/>
    <property type="project" value="UniProtKB-SubCell"/>
</dbReference>
<dbReference type="FunFam" id="1.10.3730.20:FF:000001">
    <property type="entry name" value="Quaternary ammonium compound resistance transporter SugE"/>
    <property type="match status" value="1"/>
</dbReference>
<sequence length="114" mass="12159">MKPILVAYGSLAIAIICEVIGTTFLMESEQFTRIGPTLTMAGLYVCSFYFLSQTLKIIPLGIAYAIWAAVGIVLTAMIGLVVFKQTLDVAAVFGIGMIIGGVLVINLFSRSLGH</sequence>
<name>A0A2Z4FQU6_9DELT</name>
<dbReference type="OrthoDB" id="9808638at2"/>
<dbReference type="GO" id="GO:0015199">
    <property type="term" value="F:amino-acid betaine transmembrane transporter activity"/>
    <property type="evidence" value="ECO:0007669"/>
    <property type="project" value="TreeGrafter"/>
</dbReference>
<comment type="subcellular location">
    <subcellularLocation>
        <location evidence="1 7">Cell membrane</location>
        <topology evidence="1 7">Multi-pass membrane protein</topology>
    </subcellularLocation>
</comment>
<keyword evidence="2" id="KW-0813">Transport</keyword>
<keyword evidence="9" id="KW-1185">Reference proteome</keyword>
<keyword evidence="6" id="KW-0472">Membrane</keyword>
<evidence type="ECO:0000256" key="2">
    <source>
        <dbReference type="ARBA" id="ARBA00022448"/>
    </source>
</evidence>
<protein>
    <submittedName>
        <fullName evidence="8">QacE family quaternary ammonium compound efflux SMR transporter</fullName>
    </submittedName>
</protein>
<reference evidence="8 9" key="1">
    <citation type="submission" date="2018-06" db="EMBL/GenBank/DDBJ databases">
        <title>Lujinxingia sediminis gen. nov. sp. nov., a new facultative anaerobic member of the class Deltaproteobacteria, and proposal of Lujinxingaceae fam. nov.</title>
        <authorList>
            <person name="Guo L.-Y."/>
            <person name="Li C.-M."/>
            <person name="Wang S."/>
            <person name="Du Z.-J."/>
        </authorList>
    </citation>
    <scope>NUCLEOTIDE SEQUENCE [LARGE SCALE GENOMIC DNA]</scope>
    <source>
        <strain evidence="8 9">FA350</strain>
    </source>
</reference>
<gene>
    <name evidence="8" type="ORF">DN745_17640</name>
</gene>
<evidence type="ECO:0000256" key="4">
    <source>
        <dbReference type="ARBA" id="ARBA00022692"/>
    </source>
</evidence>
<dbReference type="SUPFAM" id="SSF103481">
    <property type="entry name" value="Multidrug resistance efflux transporter EmrE"/>
    <property type="match status" value="1"/>
</dbReference>
<dbReference type="PANTHER" id="PTHR30561:SF1">
    <property type="entry name" value="MULTIDRUG TRANSPORTER EMRE"/>
    <property type="match status" value="1"/>
</dbReference>
<evidence type="ECO:0000313" key="9">
    <source>
        <dbReference type="Proteomes" id="UP000249799"/>
    </source>
</evidence>
<evidence type="ECO:0000256" key="5">
    <source>
        <dbReference type="ARBA" id="ARBA00022989"/>
    </source>
</evidence>
<evidence type="ECO:0000256" key="7">
    <source>
        <dbReference type="RuleBase" id="RU003942"/>
    </source>
</evidence>
<dbReference type="InterPro" id="IPR045324">
    <property type="entry name" value="Small_multidrug_res"/>
</dbReference>
<dbReference type="GO" id="GO:0015297">
    <property type="term" value="F:antiporter activity"/>
    <property type="evidence" value="ECO:0007669"/>
    <property type="project" value="TreeGrafter"/>
</dbReference>
<dbReference type="GO" id="GO:0031460">
    <property type="term" value="P:glycine betaine transport"/>
    <property type="evidence" value="ECO:0007669"/>
    <property type="project" value="TreeGrafter"/>
</dbReference>
<dbReference type="AlphaFoldDB" id="A0A2Z4FQU6"/>
<organism evidence="8 9">
    <name type="scientific">Bradymonas sediminis</name>
    <dbReference type="NCBI Taxonomy" id="1548548"/>
    <lineage>
        <taxon>Bacteria</taxon>
        <taxon>Deltaproteobacteria</taxon>
        <taxon>Bradymonadales</taxon>
        <taxon>Bradymonadaceae</taxon>
        <taxon>Bradymonas</taxon>
    </lineage>
</organism>
<dbReference type="InterPro" id="IPR037185">
    <property type="entry name" value="EmrE-like"/>
</dbReference>
<evidence type="ECO:0000256" key="6">
    <source>
        <dbReference type="ARBA" id="ARBA00023136"/>
    </source>
</evidence>
<evidence type="ECO:0000256" key="1">
    <source>
        <dbReference type="ARBA" id="ARBA00004651"/>
    </source>
</evidence>
<keyword evidence="5" id="KW-1133">Transmembrane helix</keyword>
<comment type="similarity">
    <text evidence="7">Belongs to the drug/metabolite transporter (DMT) superfamily. Small multidrug resistance (SMR) (TC 2.A.7.1) family.</text>
</comment>
<proteinExistence type="inferred from homology"/>
<keyword evidence="3" id="KW-1003">Cell membrane</keyword>
<accession>A0A2Z4FQU6</accession>